<organism evidence="1 2">
    <name type="scientific">Taklimakanibacter albus</name>
    <dbReference type="NCBI Taxonomy" id="2800327"/>
    <lineage>
        <taxon>Bacteria</taxon>
        <taxon>Pseudomonadati</taxon>
        <taxon>Pseudomonadota</taxon>
        <taxon>Alphaproteobacteria</taxon>
        <taxon>Hyphomicrobiales</taxon>
        <taxon>Aestuariivirgaceae</taxon>
        <taxon>Taklimakanibacter</taxon>
    </lineage>
</organism>
<gene>
    <name evidence="1" type="ORF">JHL16_28620</name>
</gene>
<reference evidence="1" key="1">
    <citation type="submission" date="2021-01" db="EMBL/GenBank/DDBJ databases">
        <authorList>
            <person name="Sun Q."/>
        </authorList>
    </citation>
    <scope>NUCLEOTIDE SEQUENCE</scope>
    <source>
        <strain evidence="1">YIM B02566</strain>
    </source>
</reference>
<evidence type="ECO:0000313" key="2">
    <source>
        <dbReference type="Proteomes" id="UP000616151"/>
    </source>
</evidence>
<proteinExistence type="predicted"/>
<dbReference type="Proteomes" id="UP000616151">
    <property type="component" value="Unassembled WGS sequence"/>
</dbReference>
<evidence type="ECO:0000313" key="1">
    <source>
        <dbReference type="EMBL" id="MBK1870362.1"/>
    </source>
</evidence>
<sequence>MIRSPSITSLVLTSSLLLATALAGPAVAQEGAKLKRGQWPAVEAGAGAANAPKTGDAKGPTAKPGAMNVTRKGAGQQAPAAQLDALTGMSMSRDGKAGTVKVPRRLKGMILKGKGAQAIQEAPKPGKLVPIKDTTQYPYTAVGLLSNGCSGTLIGKRFVLTAAYCIFNPENKQWDQNLDFYPGINGESRPFGGVQWKNAWVTKGFAEKADWTMAFGLVELQSDVGEQNGWFGFGHLPQIPKGPAMTGYPAGVPDFTMWETTCPVKGADKSFIVYNCPLKKPLEGMAGAGIWVVDKQSNGPMLIALHGGPLKGADLWGQRINEEAFYTLQAWMKDADKGGDDGGEVTDDDTQGDDVDTTDTGGDEVNPDDTQGDEDEESQAPKKK</sequence>
<protein>
    <submittedName>
        <fullName evidence="1">Uncharacterized protein</fullName>
    </submittedName>
</protein>
<comment type="caution">
    <text evidence="1">The sequence shown here is derived from an EMBL/GenBank/DDBJ whole genome shotgun (WGS) entry which is preliminary data.</text>
</comment>
<name>A0ACC5RCL6_9HYPH</name>
<accession>A0ACC5RCL6</accession>
<keyword evidence="2" id="KW-1185">Reference proteome</keyword>
<dbReference type="EMBL" id="JAENHL010000008">
    <property type="protein sequence ID" value="MBK1870362.1"/>
    <property type="molecule type" value="Genomic_DNA"/>
</dbReference>